<dbReference type="Proteomes" id="UP001527882">
    <property type="component" value="Unassembled WGS sequence"/>
</dbReference>
<evidence type="ECO:0008006" key="3">
    <source>
        <dbReference type="Google" id="ProtNLM"/>
    </source>
</evidence>
<name>A0ABT4QF08_9BACL</name>
<evidence type="ECO:0000313" key="2">
    <source>
        <dbReference type="Proteomes" id="UP001527882"/>
    </source>
</evidence>
<gene>
    <name evidence="1" type="ORF">O9H85_24275</name>
</gene>
<dbReference type="EMBL" id="JAQAGZ010000017">
    <property type="protein sequence ID" value="MCZ8515464.1"/>
    <property type="molecule type" value="Genomic_DNA"/>
</dbReference>
<proteinExistence type="predicted"/>
<dbReference type="RefSeq" id="WP_269883985.1">
    <property type="nucleotide sequence ID" value="NZ_JAQAGZ010000017.1"/>
</dbReference>
<dbReference type="Pfam" id="PF07931">
    <property type="entry name" value="CPT"/>
    <property type="match status" value="1"/>
</dbReference>
<protein>
    <recommendedName>
        <fullName evidence="3">Chloramphenicol phosphotransferase</fullName>
    </recommendedName>
</protein>
<evidence type="ECO:0000313" key="1">
    <source>
        <dbReference type="EMBL" id="MCZ8515464.1"/>
    </source>
</evidence>
<reference evidence="1 2" key="1">
    <citation type="submission" date="2022-12" db="EMBL/GenBank/DDBJ databases">
        <title>Draft genome sequence of Paenibacillus sp. dW9.</title>
        <authorList>
            <person name="Choi E.-W."/>
            <person name="Kim D.-U."/>
        </authorList>
    </citation>
    <scope>NUCLEOTIDE SEQUENCE [LARGE SCALE GENOMIC DNA]</scope>
    <source>
        <strain evidence="2">dW9</strain>
    </source>
</reference>
<organism evidence="1 2">
    <name type="scientific">Paenibacillus gyeongsangnamensis</name>
    <dbReference type="NCBI Taxonomy" id="3388067"/>
    <lineage>
        <taxon>Bacteria</taxon>
        <taxon>Bacillati</taxon>
        <taxon>Bacillota</taxon>
        <taxon>Bacilli</taxon>
        <taxon>Bacillales</taxon>
        <taxon>Paenibacillaceae</taxon>
        <taxon>Paenibacillus</taxon>
    </lineage>
</organism>
<dbReference type="Gene3D" id="3.40.50.300">
    <property type="entry name" value="P-loop containing nucleotide triphosphate hydrolases"/>
    <property type="match status" value="1"/>
</dbReference>
<dbReference type="InterPro" id="IPR027417">
    <property type="entry name" value="P-loop_NTPase"/>
</dbReference>
<accession>A0ABT4QF08</accession>
<comment type="caution">
    <text evidence="1">The sequence shown here is derived from an EMBL/GenBank/DDBJ whole genome shotgun (WGS) entry which is preliminary data.</text>
</comment>
<keyword evidence="2" id="KW-1185">Reference proteome</keyword>
<sequence>MPHEDKLGQIVILNGNPRAGKSSIATAIQNTFEGVWMNEGGSQFKKMTPERVPILRNSTTTMYCTPFQSI</sequence>